<evidence type="ECO:0000256" key="2">
    <source>
        <dbReference type="SAM" id="Phobius"/>
    </source>
</evidence>
<proteinExistence type="inferred from homology"/>
<keyword evidence="2" id="KW-0812">Transmembrane</keyword>
<comment type="similarity">
    <text evidence="1">Belongs to the RMD1/sif2 family.</text>
</comment>
<evidence type="ECO:0000259" key="3">
    <source>
        <dbReference type="Pfam" id="PF02582"/>
    </source>
</evidence>
<evidence type="ECO:0000256" key="1">
    <source>
        <dbReference type="ARBA" id="ARBA00008306"/>
    </source>
</evidence>
<evidence type="ECO:0000313" key="4">
    <source>
        <dbReference type="EMBL" id="CAI0462992.1"/>
    </source>
</evidence>
<evidence type="ECO:0000313" key="5">
    <source>
        <dbReference type="Proteomes" id="UP001154282"/>
    </source>
</evidence>
<dbReference type="InterPro" id="IPR003734">
    <property type="entry name" value="DUF155"/>
</dbReference>
<feature type="transmembrane region" description="Helical" evidence="2">
    <location>
        <begin position="116"/>
        <end position="141"/>
    </location>
</feature>
<keyword evidence="5" id="KW-1185">Reference proteome</keyword>
<dbReference type="AlphaFoldDB" id="A0AAV0NX25"/>
<sequence>MGRWRAAGSLLLNHTSRRRLQKTLFINSPCLSLEIDRSASYSSCCRPCRSPPQGGYSFLFRSFSAYPSRVPAYSSDNESGSHENFPMELKEDESDFGKIPVKAYFLCTRTGSEMQLLATCVLLLPILSGSALLTFTAFVLFPRDGSQIHRFGSIDLKNMQGEHLINVVPPTSRSTNYIVLRYYDYQPEITALGIKENVSCRYMVVFQYGSAVLINIEDHEVENYAIKEKPRLEDDMQGGPDYIVLKTLDTDSIRIIGSVLGQSIALDYFVSQVDGMVEEFAGINRGMEKTGTFTMDRTTLIKLVGKANSNLADVILKVGLFERSEIAWKDAKYSQIYEYLRDEYEVAQRFGSLDFKLKFVEHNIHFLQEVIQNRRSDLLECSGRIQLNVNFAIAFPPSHLQATNCRLDLGPGDRANSQILHESVHAASCPITDQASCCRKRSRLFDRSVGIDAHPLCRGRFPRKLLRYLHRSLVVGGPVAQLRIADSIGPTPDPMRQDVIFLSQIVESLLVPSLPEIPARHSKEKSFLIAPEVWFDFPPIPLTFISGHIRHGGVPVNALPSIFDVIPQDKALGQPSIGPKLDIVALSDVPDNPFLDDRPALHNPFSKSRIALGSAARGLGGEAVVDERGFDQHQGASPFPSIRSKKTMNASRKSGTSIGERVGASRGAVVVPVAAGVINCLATRRQVLPPIPNLLPSVQDWEYIRMR</sequence>
<feature type="domain" description="DUF155" evidence="3">
    <location>
        <begin position="203"/>
        <end position="353"/>
    </location>
</feature>
<dbReference type="Proteomes" id="UP001154282">
    <property type="component" value="Unassembled WGS sequence"/>
</dbReference>
<name>A0AAV0NX25_9ROSI</name>
<gene>
    <name evidence="4" type="ORF">LITE_LOCUS35588</name>
</gene>
<keyword evidence="2" id="KW-1133">Transmembrane helix</keyword>
<dbReference type="GO" id="GO:0005739">
    <property type="term" value="C:mitochondrion"/>
    <property type="evidence" value="ECO:0007669"/>
    <property type="project" value="UniProtKB-ARBA"/>
</dbReference>
<accession>A0AAV0NX25</accession>
<comment type="caution">
    <text evidence="4">The sequence shown here is derived from an EMBL/GenBank/DDBJ whole genome shotgun (WGS) entry which is preliminary data.</text>
</comment>
<dbReference type="PANTHER" id="PTHR16255">
    <property type="entry name" value="REQUIRED FOR MEIOTIC NUCLEAR DIVISION PROTEIN 1 HOMOLOG"/>
    <property type="match status" value="1"/>
</dbReference>
<dbReference type="Pfam" id="PF02582">
    <property type="entry name" value="DUF155"/>
    <property type="match status" value="1"/>
</dbReference>
<keyword evidence="2" id="KW-0472">Membrane</keyword>
<dbReference type="PANTHER" id="PTHR16255:SF16">
    <property type="entry name" value="PROTEIN RETARDED ROOT GROWTH, MITOCHONDRIAL"/>
    <property type="match status" value="1"/>
</dbReference>
<dbReference type="EMBL" id="CAMGYJ010000008">
    <property type="protein sequence ID" value="CAI0462992.1"/>
    <property type="molecule type" value="Genomic_DNA"/>
</dbReference>
<organism evidence="4 5">
    <name type="scientific">Linum tenue</name>
    <dbReference type="NCBI Taxonomy" id="586396"/>
    <lineage>
        <taxon>Eukaryota</taxon>
        <taxon>Viridiplantae</taxon>
        <taxon>Streptophyta</taxon>
        <taxon>Embryophyta</taxon>
        <taxon>Tracheophyta</taxon>
        <taxon>Spermatophyta</taxon>
        <taxon>Magnoliopsida</taxon>
        <taxon>eudicotyledons</taxon>
        <taxon>Gunneridae</taxon>
        <taxon>Pentapetalae</taxon>
        <taxon>rosids</taxon>
        <taxon>fabids</taxon>
        <taxon>Malpighiales</taxon>
        <taxon>Linaceae</taxon>
        <taxon>Linum</taxon>
    </lineage>
</organism>
<protein>
    <recommendedName>
        <fullName evidence="3">DUF155 domain-containing protein</fullName>
    </recommendedName>
</protein>
<dbReference type="InterPro" id="IPR051624">
    <property type="entry name" value="RMD1/Sad1-interacting"/>
</dbReference>
<reference evidence="4" key="1">
    <citation type="submission" date="2022-08" db="EMBL/GenBank/DDBJ databases">
        <authorList>
            <person name="Gutierrez-Valencia J."/>
        </authorList>
    </citation>
    <scope>NUCLEOTIDE SEQUENCE</scope>
</reference>